<evidence type="ECO:0000256" key="1">
    <source>
        <dbReference type="SAM" id="MobiDB-lite"/>
    </source>
</evidence>
<dbReference type="Proteomes" id="UP000010301">
    <property type="component" value="Unassembled WGS sequence"/>
</dbReference>
<dbReference type="eggNOG" id="COG0299">
    <property type="taxonomic scope" value="Bacteria"/>
</dbReference>
<organism evidence="3 4">
    <name type="scientific">Gleimia coleocanis DSM 15436</name>
    <dbReference type="NCBI Taxonomy" id="525245"/>
    <lineage>
        <taxon>Bacteria</taxon>
        <taxon>Bacillati</taxon>
        <taxon>Actinomycetota</taxon>
        <taxon>Actinomycetes</taxon>
        <taxon>Actinomycetales</taxon>
        <taxon>Actinomycetaceae</taxon>
        <taxon>Gleimia</taxon>
    </lineage>
</organism>
<keyword evidence="2" id="KW-1133">Transmembrane helix</keyword>
<evidence type="ECO:0000313" key="4">
    <source>
        <dbReference type="Proteomes" id="UP000010301"/>
    </source>
</evidence>
<feature type="transmembrane region" description="Helical" evidence="2">
    <location>
        <begin position="121"/>
        <end position="137"/>
    </location>
</feature>
<dbReference type="STRING" id="525245.HMPREF0044_0586"/>
<dbReference type="EMBL" id="ACFG01000029">
    <property type="protein sequence ID" value="EEH64115.1"/>
    <property type="molecule type" value="Genomic_DNA"/>
</dbReference>
<dbReference type="HOGENOM" id="CLU_541466_0_0_11"/>
<dbReference type="TCDB" id="9.B.226.1.9">
    <property type="family name" value="the uncharacterized 9 or 10 tms protein (u-tmp1) family"/>
</dbReference>
<sequence length="503" mass="54585">MLNSDNTPTEIIATPPVYASQAARDVIAGKTTAESQTERRVVTIKPSKHHGRLIFAGVLALAITLMPAFALVSSSFIFTASNRWVLDTNWDTVNQISLEIWASTFFGAHTVSGVTFRATPLLLSLFNLAVLTAFVKLSRVKSVWELALTPLVFALSGTLLALTGLDYANKTQVLMGIWGIALLAWLLNWRSWLVDLTSYPYLQYLSRSLQTLRVWGIGVATAGLLGLAYANYAAWDRVSGIHELLNPSQADTVLIVLAQVFFLPNLVAAVGSWYSGAGTFSAADALVVPGATVVKPVPAIPEFGIIPQTSLGFWVVVFPILVGILVGLVWVWKQKETTLKEFLYSWLGATVLFAGVVALWMRLSAAIYGTARLSYIGPNWKLATLYLTLELAFGALLAGLAAHPAVWALANSRVTQTETPEVESEEILENEDSDTAENISSEGEFLTVIEEEADLEELPDLDSVVEAEQESANLIELPVPAETGAETENETTEETEDDDPQPA</sequence>
<feature type="compositionally biased region" description="Acidic residues" evidence="1">
    <location>
        <begin position="485"/>
        <end position="503"/>
    </location>
</feature>
<evidence type="ECO:0000256" key="2">
    <source>
        <dbReference type="SAM" id="Phobius"/>
    </source>
</evidence>
<evidence type="ECO:0000313" key="3">
    <source>
        <dbReference type="EMBL" id="EEH64115.1"/>
    </source>
</evidence>
<keyword evidence="2" id="KW-0812">Transmembrane</keyword>
<reference evidence="3 4" key="1">
    <citation type="submission" date="2009-01" db="EMBL/GenBank/DDBJ databases">
        <authorList>
            <person name="Qin X."/>
            <person name="Bachman B."/>
            <person name="Battles P."/>
            <person name="Bell A."/>
            <person name="Bess C."/>
            <person name="Bickham C."/>
            <person name="Chaboub L."/>
            <person name="Chen D."/>
            <person name="Coyle M."/>
            <person name="Deiros D.R."/>
            <person name="Dinh H."/>
            <person name="Forbes L."/>
            <person name="Fowler G."/>
            <person name="Francisco L."/>
            <person name="Fu Q."/>
            <person name="Gubbala S."/>
            <person name="Hale W."/>
            <person name="Han Y."/>
            <person name="Hemphill L."/>
            <person name="Highlander S.K."/>
            <person name="Hirani K."/>
            <person name="Hogues M."/>
            <person name="Jackson L."/>
            <person name="Jakkamsetti A."/>
            <person name="Javaid M."/>
            <person name="Jiang H."/>
            <person name="Korchina V."/>
            <person name="Kovar C."/>
            <person name="Lara F."/>
            <person name="Lee S."/>
            <person name="Mata R."/>
            <person name="Mathew T."/>
            <person name="Moen C."/>
            <person name="Morales K."/>
            <person name="Munidasa M."/>
            <person name="Nazareth L."/>
            <person name="Ngo R."/>
            <person name="Nguyen L."/>
            <person name="Okwuonu G."/>
            <person name="Ongeri F."/>
            <person name="Patil S."/>
            <person name="Petrosino J."/>
            <person name="Pham C."/>
            <person name="Pham P."/>
            <person name="Pu L.-L."/>
            <person name="Puazo M."/>
            <person name="Raj R."/>
            <person name="Reid J."/>
            <person name="Rouhana J."/>
            <person name="Saada N."/>
            <person name="Shang Y."/>
            <person name="Simmons D."/>
            <person name="Thornton R."/>
            <person name="Warren J."/>
            <person name="Weissenberger G."/>
            <person name="Zhang J."/>
            <person name="Zhang L."/>
            <person name="Zhou C."/>
            <person name="Zhu D."/>
            <person name="Muzny D."/>
            <person name="Worley K."/>
            <person name="Gibbs R."/>
        </authorList>
    </citation>
    <scope>NUCLEOTIDE SEQUENCE [LARGE SCALE GENOMIC DNA]</scope>
    <source>
        <strain evidence="3 4">DSM 15436</strain>
    </source>
</reference>
<name>C0VZJ6_9ACTO</name>
<keyword evidence="2" id="KW-0472">Membrane</keyword>
<feature type="region of interest" description="Disordered" evidence="1">
    <location>
        <begin position="466"/>
        <end position="503"/>
    </location>
</feature>
<feature type="region of interest" description="Disordered" evidence="1">
    <location>
        <begin position="417"/>
        <end position="440"/>
    </location>
</feature>
<proteinExistence type="predicted"/>
<accession>C0VZJ6</accession>
<keyword evidence="4" id="KW-1185">Reference proteome</keyword>
<comment type="caution">
    <text evidence="3">The sequence shown here is derived from an EMBL/GenBank/DDBJ whole genome shotgun (WGS) entry which is preliminary data.</text>
</comment>
<feature type="transmembrane region" description="Helical" evidence="2">
    <location>
        <begin position="53"/>
        <end position="78"/>
    </location>
</feature>
<dbReference type="RefSeq" id="WP_006546046.1">
    <property type="nucleotide sequence ID" value="NZ_DS999539.1"/>
</dbReference>
<dbReference type="InterPro" id="IPR045931">
    <property type="entry name" value="DUF6350"/>
</dbReference>
<protein>
    <submittedName>
        <fullName evidence="3">Uncharacterized protein</fullName>
    </submittedName>
</protein>
<dbReference type="AlphaFoldDB" id="C0VZJ6"/>
<feature type="transmembrane region" description="Helical" evidence="2">
    <location>
        <begin position="174"/>
        <end position="192"/>
    </location>
</feature>
<feature type="transmembrane region" description="Helical" evidence="2">
    <location>
        <begin position="212"/>
        <end position="232"/>
    </location>
</feature>
<feature type="transmembrane region" description="Helical" evidence="2">
    <location>
        <begin position="343"/>
        <end position="363"/>
    </location>
</feature>
<feature type="transmembrane region" description="Helical" evidence="2">
    <location>
        <begin position="311"/>
        <end position="331"/>
    </location>
</feature>
<feature type="compositionally biased region" description="Acidic residues" evidence="1">
    <location>
        <begin position="420"/>
        <end position="435"/>
    </location>
</feature>
<gene>
    <name evidence="3" type="ORF">HMPREF0044_0586</name>
</gene>
<feature type="transmembrane region" description="Helical" evidence="2">
    <location>
        <begin position="253"/>
        <end position="274"/>
    </location>
</feature>
<dbReference type="Pfam" id="PF19877">
    <property type="entry name" value="DUF6350"/>
    <property type="match status" value="1"/>
</dbReference>
<feature type="transmembrane region" description="Helical" evidence="2">
    <location>
        <begin position="383"/>
        <end position="410"/>
    </location>
</feature>
<feature type="transmembrane region" description="Helical" evidence="2">
    <location>
        <begin position="143"/>
        <end position="162"/>
    </location>
</feature>
<dbReference type="OrthoDB" id="3742900at2"/>